<evidence type="ECO:0000256" key="6">
    <source>
        <dbReference type="ARBA" id="ARBA00022622"/>
    </source>
</evidence>
<dbReference type="GO" id="GO:0005886">
    <property type="term" value="C:plasma membrane"/>
    <property type="evidence" value="ECO:0007669"/>
    <property type="project" value="UniProtKB-SubCell"/>
</dbReference>
<evidence type="ECO:0000256" key="7">
    <source>
        <dbReference type="ARBA" id="ARBA00022729"/>
    </source>
</evidence>
<dbReference type="PIRSF" id="PIRSF500773">
    <property type="entry name" value="Hyaluronidase_PH20_Hyal5"/>
    <property type="match status" value="1"/>
</dbReference>
<keyword evidence="6" id="KW-0336">GPI-anchor</keyword>
<keyword evidence="25" id="KW-1185">Reference proteome</keyword>
<evidence type="ECO:0000256" key="21">
    <source>
        <dbReference type="RuleBase" id="RU610713"/>
    </source>
</evidence>
<evidence type="ECO:0000313" key="25">
    <source>
        <dbReference type="Proteomes" id="UP000518266"/>
    </source>
</evidence>
<feature type="disulfide bond" evidence="20">
    <location>
        <begin position="215"/>
        <end position="231"/>
    </location>
</feature>
<keyword evidence="9" id="KW-0472">Membrane</keyword>
<comment type="caution">
    <text evidence="24">The sequence shown here is derived from an EMBL/GenBank/DDBJ whole genome shotgun (WGS) entry which is preliminary data.</text>
</comment>
<keyword evidence="11" id="KW-0675">Receptor</keyword>
<reference evidence="24 25" key="1">
    <citation type="submission" date="2020-03" db="EMBL/GenBank/DDBJ databases">
        <title>Dissostichus mawsoni Genome sequencing and assembly.</title>
        <authorList>
            <person name="Park H."/>
        </authorList>
    </citation>
    <scope>NUCLEOTIDE SEQUENCE [LARGE SCALE GENOMIC DNA]</scope>
    <source>
        <strain evidence="24">DM0001</strain>
        <tissue evidence="24">Muscle</tissue>
    </source>
</reference>
<evidence type="ECO:0000256" key="17">
    <source>
        <dbReference type="PIRNR" id="PIRNR038193"/>
    </source>
</evidence>
<dbReference type="InterPro" id="IPR000742">
    <property type="entry name" value="EGF"/>
</dbReference>
<dbReference type="PIRSF" id="PIRSF038193">
    <property type="entry name" value="Hyaluronidase"/>
    <property type="match status" value="1"/>
</dbReference>
<evidence type="ECO:0000259" key="22">
    <source>
        <dbReference type="PROSITE" id="PS00022"/>
    </source>
</evidence>
<sequence length="897" mass="102105">MLYWTLPDRKVLLLTVLLWDCLCALGLKPTRWPLYSKKPLLLAWNAPTEDCGPRHGIHFQLDKFQIVASPNEGFVRQNLTIFYEDRLGSYPYFKSDETAVNGGLPQVASLTQHLEKMPEGVQKYIREPGAKGLAVIDWEAWRPLWIRNWETKDVYRRHSRELVRQKNPTWPPEQVSKVAQQEFEMSARKFMLETLRHAKSLRPNQLWGFYLFPDCYNHDYRRTLEYYTGRCPDVEVARNEQLKWLWTESTALFPSIYMAPVLRSSDSGRKFVRNRIKEGMRLASSGDGLARPVFVYTQPTYSNSLEQLTETDLVSTIGESVALGAAGIIMWGDAAYASSKNSCSDLDAYLRGPLGQYLLNVSTAAELCSQTLCGSHGRCLRKNPDSDVYLHLDPVSDASTTKSGSLKGSLEKTTLQTQFQCQCFSGYQGEGCDQTDPLHQRGTASQMMVSALQCAILLIISQLLWMSSFHQEVLLFLNLISLVSGLQFATEVPFLTVWNAPTASCLSQYGIDLDLGMFSIVQNQNQTFIGGNITIFYSEKLGLYPRYNGNAEAINGGVPQNASLDEHLRVASEDIHAWIPDRDFQGLAVVDWESWRPVWERNWDSKQVYWAGSRALTSRLESCRDRGRSPGEFEEGGRKFMEETLKLGQQERPNGLWGFYGFPNCYNYYSDRSRNYTGECPPVELKRNDHLMWLWNVSSALYPDIYLSLQLRDLSREVLLYTHHRILEAMRAPSTPPVFPYARIVYTYTQVADVLIKLIEHLVYTVGESAALGSAGVVLWGDHAFSKSQATCEAIKLYMDQTLGPYLVNVTAAATLCSRTMCSSQGRCQRRNSESRAYLHLDPAVWTVVSEKRPRGRQNYRVLGQMKKHEVKFMKSEFRCKCYPGWGGESCSKRKQG</sequence>
<feature type="active site" description="Proton donor" evidence="18">
    <location>
        <position position="139"/>
    </location>
</feature>
<dbReference type="OrthoDB" id="5796153at2759"/>
<dbReference type="GO" id="GO:0030214">
    <property type="term" value="P:hyaluronan catabolic process"/>
    <property type="evidence" value="ECO:0007669"/>
    <property type="project" value="TreeGrafter"/>
</dbReference>
<evidence type="ECO:0000313" key="24">
    <source>
        <dbReference type="EMBL" id="KAF3856195.1"/>
    </source>
</evidence>
<dbReference type="PRINTS" id="PR00846">
    <property type="entry name" value="GLHYDRLASE56"/>
</dbReference>
<comment type="function">
    <text evidence="15">Catalyzes hyaluronan degradation into small fragments that are endocytosed and degraded in lysosomes by HYAL1 and exoglycosidases. Essential for the breakdown of extracellular matrix hyaluronan.</text>
</comment>
<comment type="similarity">
    <text evidence="3 17 21">Belongs to the glycosyl hydrolase 56 family.</text>
</comment>
<dbReference type="GO" id="GO:0007342">
    <property type="term" value="P:fusion of sperm to egg plasma membrane involved in single fertilization"/>
    <property type="evidence" value="ECO:0007669"/>
    <property type="project" value="InterPro"/>
</dbReference>
<dbReference type="GO" id="GO:0033906">
    <property type="term" value="F:hyaluronoglucuronidase activity"/>
    <property type="evidence" value="ECO:0007669"/>
    <property type="project" value="TreeGrafter"/>
</dbReference>
<protein>
    <recommendedName>
        <fullName evidence="17 21">Hyaluronidase</fullName>
        <ecNumber evidence="17 21">3.2.1.35</ecNumber>
    </recommendedName>
</protein>
<dbReference type="InterPro" id="IPR017853">
    <property type="entry name" value="GH"/>
</dbReference>
<accession>A0A7J5Z2Z1</accession>
<evidence type="ECO:0000256" key="2">
    <source>
        <dbReference type="ARBA" id="ARBA00004609"/>
    </source>
</evidence>
<evidence type="ECO:0000256" key="10">
    <source>
        <dbReference type="ARBA" id="ARBA00023157"/>
    </source>
</evidence>
<feature type="domain" description="EGF-like" evidence="22 23">
    <location>
        <begin position="421"/>
        <end position="432"/>
    </location>
</feature>
<feature type="disulfide bond" evidence="20">
    <location>
        <begin position="368"/>
        <end position="379"/>
    </location>
</feature>
<keyword evidence="10 20" id="KW-1015">Disulfide bond</keyword>
<dbReference type="EMBL" id="JAAKFY010000006">
    <property type="protein sequence ID" value="KAF3856195.1"/>
    <property type="molecule type" value="Genomic_DNA"/>
</dbReference>
<keyword evidence="12" id="KW-0325">Glycoprotein</keyword>
<evidence type="ECO:0000256" key="20">
    <source>
        <dbReference type="PIRSR" id="PIRSR038193-3"/>
    </source>
</evidence>
<dbReference type="PANTHER" id="PTHR11769">
    <property type="entry name" value="HYALURONIDASE"/>
    <property type="match status" value="1"/>
</dbReference>
<comment type="catalytic activity">
    <reaction evidence="1 17 21">
        <text>Random hydrolysis of (1-&gt;4)-linkages between N-acetyl-beta-D-glucosamine and D-glucuronate residues in hyaluronate.</text>
        <dbReference type="EC" id="3.2.1.35"/>
    </reaction>
</comment>
<name>A0A7J5Z2Z1_DISMA</name>
<dbReference type="InterPro" id="IPR013785">
    <property type="entry name" value="Aldolase_TIM"/>
</dbReference>
<dbReference type="InterPro" id="IPR018155">
    <property type="entry name" value="Hyaluronidase"/>
</dbReference>
<keyword evidence="7" id="KW-0732">Signal</keyword>
<dbReference type="GO" id="GO:0031410">
    <property type="term" value="C:cytoplasmic vesicle"/>
    <property type="evidence" value="ECO:0007669"/>
    <property type="project" value="TreeGrafter"/>
</dbReference>
<evidence type="ECO:0000256" key="1">
    <source>
        <dbReference type="ARBA" id="ARBA00000251"/>
    </source>
</evidence>
<evidence type="ECO:0000256" key="13">
    <source>
        <dbReference type="ARBA" id="ARBA00023288"/>
    </source>
</evidence>
<keyword evidence="4" id="KW-1003">Cell membrane</keyword>
<comment type="subunit">
    <text evidence="16">Interacts with MST1R.</text>
</comment>
<evidence type="ECO:0000256" key="4">
    <source>
        <dbReference type="ARBA" id="ARBA00022475"/>
    </source>
</evidence>
<feature type="glycosylation site" description="N-linked (GlcNAc...) asparagine" evidence="19">
    <location>
        <position position="360"/>
    </location>
</feature>
<evidence type="ECO:0000256" key="19">
    <source>
        <dbReference type="PIRSR" id="PIRSR038193-2"/>
    </source>
</evidence>
<evidence type="ECO:0000256" key="8">
    <source>
        <dbReference type="ARBA" id="ARBA00022801"/>
    </source>
</evidence>
<evidence type="ECO:0000256" key="9">
    <source>
        <dbReference type="ARBA" id="ARBA00023136"/>
    </source>
</evidence>
<evidence type="ECO:0000256" key="11">
    <source>
        <dbReference type="ARBA" id="ARBA00023170"/>
    </source>
</evidence>
<dbReference type="Gene3D" id="3.20.20.70">
    <property type="entry name" value="Aldolase class I"/>
    <property type="match status" value="2"/>
</dbReference>
<evidence type="ECO:0000256" key="18">
    <source>
        <dbReference type="PIRSR" id="PIRSR038193-1"/>
    </source>
</evidence>
<keyword evidence="8 17" id="KW-0378">Hydrolase</keyword>
<comment type="subcellular location">
    <subcellularLocation>
        <location evidence="2">Cell membrane</location>
        <topology evidence="2">Lipid-anchor</topology>
        <topology evidence="2">GPI-anchor</topology>
    </subcellularLocation>
</comment>
<evidence type="ECO:0000256" key="12">
    <source>
        <dbReference type="ARBA" id="ARBA00023180"/>
    </source>
</evidence>
<gene>
    <name evidence="24" type="ORF">F7725_016918</name>
</gene>
<dbReference type="GO" id="GO:0005975">
    <property type="term" value="P:carbohydrate metabolic process"/>
    <property type="evidence" value="ECO:0007669"/>
    <property type="project" value="UniProtKB-UniRule"/>
</dbReference>
<evidence type="ECO:0000256" key="14">
    <source>
        <dbReference type="ARBA" id="ARBA00023295"/>
    </source>
</evidence>
<feature type="disulfide bond" evidence="20">
    <location>
        <begin position="373"/>
        <end position="421"/>
    </location>
</feature>
<evidence type="ECO:0000256" key="15">
    <source>
        <dbReference type="ARBA" id="ARBA00093332"/>
    </source>
</evidence>
<evidence type="ECO:0000256" key="3">
    <source>
        <dbReference type="ARBA" id="ARBA00008871"/>
    </source>
</evidence>
<dbReference type="Proteomes" id="UP000518266">
    <property type="component" value="Unassembled WGS sequence"/>
</dbReference>
<keyword evidence="13" id="KW-0449">Lipoprotein</keyword>
<keyword evidence="14 17" id="KW-0326">Glycosidase</keyword>
<dbReference type="FunFam" id="3.20.20.70:FF:000065">
    <property type="entry name" value="Hyaluronidase"/>
    <property type="match status" value="2"/>
</dbReference>
<feature type="disulfide bond" evidence="20">
    <location>
        <begin position="51"/>
        <end position="343"/>
    </location>
</feature>
<evidence type="ECO:0000256" key="16">
    <source>
        <dbReference type="ARBA" id="ARBA00093545"/>
    </source>
</evidence>
<dbReference type="AlphaFoldDB" id="A0A7J5Z2Z1"/>
<evidence type="ECO:0000256" key="5">
    <source>
        <dbReference type="ARBA" id="ARBA00022536"/>
    </source>
</evidence>
<dbReference type="PROSITE" id="PS01186">
    <property type="entry name" value="EGF_2"/>
    <property type="match status" value="1"/>
</dbReference>
<dbReference type="PANTHER" id="PTHR11769:SF6">
    <property type="entry name" value="HYALURONIDASE-2"/>
    <property type="match status" value="1"/>
</dbReference>
<organism evidence="24 25">
    <name type="scientific">Dissostichus mawsoni</name>
    <name type="common">Antarctic cod</name>
    <dbReference type="NCBI Taxonomy" id="36200"/>
    <lineage>
        <taxon>Eukaryota</taxon>
        <taxon>Metazoa</taxon>
        <taxon>Chordata</taxon>
        <taxon>Craniata</taxon>
        <taxon>Vertebrata</taxon>
        <taxon>Euteleostomi</taxon>
        <taxon>Actinopterygii</taxon>
        <taxon>Neopterygii</taxon>
        <taxon>Teleostei</taxon>
        <taxon>Neoteleostei</taxon>
        <taxon>Acanthomorphata</taxon>
        <taxon>Eupercaria</taxon>
        <taxon>Perciformes</taxon>
        <taxon>Notothenioidei</taxon>
        <taxon>Nototheniidae</taxon>
        <taxon>Dissostichus</taxon>
    </lineage>
</organism>
<evidence type="ECO:0000259" key="23">
    <source>
        <dbReference type="PROSITE" id="PS01186"/>
    </source>
</evidence>
<dbReference type="PROSITE" id="PS00022">
    <property type="entry name" value="EGF_1"/>
    <property type="match status" value="1"/>
</dbReference>
<dbReference type="Pfam" id="PF01630">
    <property type="entry name" value="Glyco_hydro_56"/>
    <property type="match status" value="2"/>
</dbReference>
<dbReference type="GO" id="GO:0004415">
    <property type="term" value="F:hyalurononglucosaminidase activity"/>
    <property type="evidence" value="ECO:0007669"/>
    <property type="project" value="UniProtKB-UniRule"/>
</dbReference>
<dbReference type="GO" id="GO:0098552">
    <property type="term" value="C:side of membrane"/>
    <property type="evidence" value="ECO:0007669"/>
    <property type="project" value="UniProtKB-KW"/>
</dbReference>
<dbReference type="SMART" id="SM00181">
    <property type="entry name" value="EGF"/>
    <property type="match status" value="2"/>
</dbReference>
<dbReference type="EC" id="3.2.1.35" evidence="17 21"/>
<dbReference type="SUPFAM" id="SSF51445">
    <property type="entry name" value="(Trans)glycosidases"/>
    <property type="match status" value="2"/>
</dbReference>
<keyword evidence="5" id="KW-0245">EGF-like domain</keyword>
<dbReference type="InterPro" id="IPR001439">
    <property type="entry name" value="Hyaluronidase_PH20/Hyal5"/>
</dbReference>
<proteinExistence type="inferred from homology"/>
<feature type="disulfide bond" evidence="20">
    <location>
        <begin position="423"/>
        <end position="432"/>
    </location>
</feature>